<dbReference type="InterPro" id="IPR058548">
    <property type="entry name" value="MlaB-like_STAS"/>
</dbReference>
<sequence length="120" mass="13333">MTPMSPVERVRHRSLTLLRRLRPRRDHAVVRFRGDLTADTVIDTHRVLRAALRDVPTVLVVDVSRVTHLSPDGAMALLLAVRAAQAQGTRMEITGAHAQVAATMRQTGLERYLSVLPPAR</sequence>
<feature type="domain" description="STAS" evidence="1">
    <location>
        <begin position="17"/>
        <end position="120"/>
    </location>
</feature>
<evidence type="ECO:0000313" key="3">
    <source>
        <dbReference type="Proteomes" id="UP000632849"/>
    </source>
</evidence>
<dbReference type="CDD" id="cd07043">
    <property type="entry name" value="STAS_anti-anti-sigma_factors"/>
    <property type="match status" value="1"/>
</dbReference>
<reference evidence="2" key="1">
    <citation type="journal article" date="2014" name="Int. J. Syst. Evol. Microbiol.">
        <title>Complete genome sequence of Corynebacterium casei LMG S-19264T (=DSM 44701T), isolated from a smear-ripened cheese.</title>
        <authorList>
            <consortium name="US DOE Joint Genome Institute (JGI-PGF)"/>
            <person name="Walter F."/>
            <person name="Albersmeier A."/>
            <person name="Kalinowski J."/>
            <person name="Ruckert C."/>
        </authorList>
    </citation>
    <scope>NUCLEOTIDE SEQUENCE</scope>
    <source>
        <strain evidence="2">JCM 4122</strain>
    </source>
</reference>
<dbReference type="Proteomes" id="UP000632849">
    <property type="component" value="Unassembled WGS sequence"/>
</dbReference>
<proteinExistence type="predicted"/>
<dbReference type="InterPro" id="IPR036513">
    <property type="entry name" value="STAS_dom_sf"/>
</dbReference>
<evidence type="ECO:0000259" key="1">
    <source>
        <dbReference type="PROSITE" id="PS50801"/>
    </source>
</evidence>
<dbReference type="Pfam" id="PF13466">
    <property type="entry name" value="STAS_2"/>
    <property type="match status" value="1"/>
</dbReference>
<reference evidence="2" key="2">
    <citation type="submission" date="2020-09" db="EMBL/GenBank/DDBJ databases">
        <authorList>
            <person name="Sun Q."/>
            <person name="Ohkuma M."/>
        </authorList>
    </citation>
    <scope>NUCLEOTIDE SEQUENCE</scope>
    <source>
        <strain evidence="2">JCM 4122</strain>
    </source>
</reference>
<comment type="caution">
    <text evidence="2">The sequence shown here is derived from an EMBL/GenBank/DDBJ whole genome shotgun (WGS) entry which is preliminary data.</text>
</comment>
<dbReference type="AlphaFoldDB" id="A0A919BAA0"/>
<dbReference type="Gene3D" id="3.30.750.24">
    <property type="entry name" value="STAS domain"/>
    <property type="match status" value="1"/>
</dbReference>
<gene>
    <name evidence="2" type="ORF">GCM10017667_02070</name>
</gene>
<organism evidence="2 3">
    <name type="scientific">Streptomyces filamentosus</name>
    <name type="common">Streptomyces roseosporus</name>
    <dbReference type="NCBI Taxonomy" id="67294"/>
    <lineage>
        <taxon>Bacteria</taxon>
        <taxon>Bacillati</taxon>
        <taxon>Actinomycetota</taxon>
        <taxon>Actinomycetes</taxon>
        <taxon>Kitasatosporales</taxon>
        <taxon>Streptomycetaceae</taxon>
        <taxon>Streptomyces</taxon>
    </lineage>
</organism>
<protein>
    <recommendedName>
        <fullName evidence="1">STAS domain-containing protein</fullName>
    </recommendedName>
</protein>
<name>A0A919BAA0_STRFL</name>
<accession>A0A919BAA0</accession>
<dbReference type="PROSITE" id="PS50801">
    <property type="entry name" value="STAS"/>
    <property type="match status" value="1"/>
</dbReference>
<dbReference type="RefSeq" id="WP_190040538.1">
    <property type="nucleotide sequence ID" value="NZ_BNBE01000001.1"/>
</dbReference>
<dbReference type="InterPro" id="IPR002645">
    <property type="entry name" value="STAS_dom"/>
</dbReference>
<evidence type="ECO:0000313" key="2">
    <source>
        <dbReference type="EMBL" id="GHF78290.1"/>
    </source>
</evidence>
<dbReference type="EMBL" id="BNBE01000001">
    <property type="protein sequence ID" value="GHF78290.1"/>
    <property type="molecule type" value="Genomic_DNA"/>
</dbReference>
<keyword evidence="3" id="KW-1185">Reference proteome</keyword>
<dbReference type="SUPFAM" id="SSF52091">
    <property type="entry name" value="SpoIIaa-like"/>
    <property type="match status" value="1"/>
</dbReference>